<dbReference type="EMBL" id="BMKN01000001">
    <property type="protein sequence ID" value="GGE42184.1"/>
    <property type="molecule type" value="Genomic_DNA"/>
</dbReference>
<evidence type="ECO:0000256" key="1">
    <source>
        <dbReference type="SAM" id="SignalP"/>
    </source>
</evidence>
<reference evidence="2" key="1">
    <citation type="journal article" date="2014" name="Int. J. Syst. Evol. Microbiol.">
        <title>Complete genome sequence of Corynebacterium casei LMG S-19264T (=DSM 44701T), isolated from a smear-ripened cheese.</title>
        <authorList>
            <consortium name="US DOE Joint Genome Institute (JGI-PGF)"/>
            <person name="Walter F."/>
            <person name="Albersmeier A."/>
            <person name="Kalinowski J."/>
            <person name="Ruckert C."/>
        </authorList>
    </citation>
    <scope>NUCLEOTIDE SEQUENCE</scope>
    <source>
        <strain evidence="2">CGMCC 1.16012</strain>
    </source>
</reference>
<organism evidence="2 3">
    <name type="scientific">Actibacterium pelagium</name>
    <dbReference type="NCBI Taxonomy" id="2029103"/>
    <lineage>
        <taxon>Bacteria</taxon>
        <taxon>Pseudomonadati</taxon>
        <taxon>Pseudomonadota</taxon>
        <taxon>Alphaproteobacteria</taxon>
        <taxon>Rhodobacterales</taxon>
        <taxon>Roseobacteraceae</taxon>
        <taxon>Actibacterium</taxon>
    </lineage>
</organism>
<evidence type="ECO:0000313" key="2">
    <source>
        <dbReference type="EMBL" id="GGE42184.1"/>
    </source>
</evidence>
<sequence length="511" mass="54652">MSIKVFSFAAMMVASSALAQGPDSAIDWLSDSVSLPPEVGPLTEAPTENGPNLLPEPVTVTPLSLQRIDAVGLLPGSVTGLSPDIWAGSDPMELARLIRAEQVDDLPAAQSLLYLLLLAELNPPTVPGEDGTVLLARLDKLLQLGAIDQAQALLERAGPNQPQLFRRWFDVSLLTGHENRACAAMIATPEIAPTFPARIFCLARGEDWNAAALSLETGKVLGFITEEEENVLLQFLDPELAEELPPLGAPSKVTPLVFRMYEAIGTPLATGTLPIAFAWTDLSETSGWRARIEAAERLSRSGALSPNQLLAIYTERKPAASGGVWDRVKVVQDFDVASIAGSPELIAETLPAAWKAMQAARLEVPFANLYVETLAKIALQSEAQPLAFQIGLLSDRYESVALSHTPLTKEEAFLHGVATDNLALLPPISPEAAVVKEAFVTPDQLLSTTQKQLLANNRDGEAILMAIDLLSTGVNGDSVAMGAGLALLRKLGLVDTARRAALQWLILQRRG</sequence>
<feature type="signal peptide" evidence="1">
    <location>
        <begin position="1"/>
        <end position="19"/>
    </location>
</feature>
<protein>
    <submittedName>
        <fullName evidence="2">Uncharacterized protein</fullName>
    </submittedName>
</protein>
<comment type="caution">
    <text evidence="2">The sequence shown here is derived from an EMBL/GenBank/DDBJ whole genome shotgun (WGS) entry which is preliminary data.</text>
</comment>
<proteinExistence type="predicted"/>
<dbReference type="RefSeq" id="WP_229666097.1">
    <property type="nucleotide sequence ID" value="NZ_BMKN01000001.1"/>
</dbReference>
<keyword evidence="1" id="KW-0732">Signal</keyword>
<dbReference type="AlphaFoldDB" id="A0A917ACX5"/>
<reference evidence="2" key="2">
    <citation type="submission" date="2020-09" db="EMBL/GenBank/DDBJ databases">
        <authorList>
            <person name="Sun Q."/>
            <person name="Zhou Y."/>
        </authorList>
    </citation>
    <scope>NUCLEOTIDE SEQUENCE</scope>
    <source>
        <strain evidence="2">CGMCC 1.16012</strain>
    </source>
</reference>
<dbReference type="Proteomes" id="UP000606730">
    <property type="component" value="Unassembled WGS sequence"/>
</dbReference>
<accession>A0A917ACX5</accession>
<keyword evidence="3" id="KW-1185">Reference proteome</keyword>
<gene>
    <name evidence="2" type="ORF">GCM10011517_07250</name>
</gene>
<evidence type="ECO:0000313" key="3">
    <source>
        <dbReference type="Proteomes" id="UP000606730"/>
    </source>
</evidence>
<name>A0A917ACX5_9RHOB</name>
<feature type="chain" id="PRO_5038056857" evidence="1">
    <location>
        <begin position="20"/>
        <end position="511"/>
    </location>
</feature>